<dbReference type="Gene3D" id="3.90.700.10">
    <property type="entry name" value="Succinate dehydrogenase/fumarate reductase flavoprotein, catalytic domain"/>
    <property type="match status" value="1"/>
</dbReference>
<dbReference type="Pfam" id="PF00890">
    <property type="entry name" value="FAD_binding_2"/>
    <property type="match status" value="1"/>
</dbReference>
<dbReference type="InterPro" id="IPR050315">
    <property type="entry name" value="FAD-oxidoreductase_2"/>
</dbReference>
<dbReference type="PANTHER" id="PTHR43400">
    <property type="entry name" value="FUMARATE REDUCTASE"/>
    <property type="match status" value="1"/>
</dbReference>
<evidence type="ECO:0000313" key="8">
    <source>
        <dbReference type="EMBL" id="KAF7727335.1"/>
    </source>
</evidence>
<comment type="caution">
    <text evidence="8">The sequence shown here is derived from an EMBL/GenBank/DDBJ whole genome shotgun (WGS) entry which is preliminary data.</text>
</comment>
<dbReference type="InterPro" id="IPR010960">
    <property type="entry name" value="Flavocytochrome_c"/>
</dbReference>
<dbReference type="EC" id="1.3.1.6" evidence="6"/>
<dbReference type="Gene3D" id="3.50.50.60">
    <property type="entry name" value="FAD/NAD(P)-binding domain"/>
    <property type="match status" value="1"/>
</dbReference>
<comment type="similarity">
    <text evidence="1 6">Belongs to the FAD-dependent oxidoreductase 2 family. FRD/SDH subfamily.</text>
</comment>
<keyword evidence="9" id="KW-1185">Reference proteome</keyword>
<dbReference type="Proteomes" id="UP000605846">
    <property type="component" value="Unassembled WGS sequence"/>
</dbReference>
<evidence type="ECO:0000313" key="9">
    <source>
        <dbReference type="Proteomes" id="UP000605846"/>
    </source>
</evidence>
<evidence type="ECO:0000256" key="4">
    <source>
        <dbReference type="ARBA" id="ARBA00023002"/>
    </source>
</evidence>
<dbReference type="InterPro" id="IPR027477">
    <property type="entry name" value="Succ_DH/fumarate_Rdtase_cat_sf"/>
</dbReference>
<dbReference type="SUPFAM" id="SSF56425">
    <property type="entry name" value="Succinate dehydrogenase/fumarate reductase flavoprotein, catalytic domain"/>
    <property type="match status" value="1"/>
</dbReference>
<dbReference type="OrthoDB" id="10252157at2759"/>
<dbReference type="GO" id="GO:0016156">
    <property type="term" value="F:fumarate reductase (NADH) activity"/>
    <property type="evidence" value="ECO:0007669"/>
    <property type="project" value="UniProtKB-EC"/>
</dbReference>
<protein>
    <recommendedName>
        <fullName evidence="6">Fumarate reductase</fullName>
        <ecNumber evidence="6">1.3.1.6</ecNumber>
    </recommendedName>
</protein>
<organism evidence="8 9">
    <name type="scientific">Apophysomyces ossiformis</name>
    <dbReference type="NCBI Taxonomy" id="679940"/>
    <lineage>
        <taxon>Eukaryota</taxon>
        <taxon>Fungi</taxon>
        <taxon>Fungi incertae sedis</taxon>
        <taxon>Mucoromycota</taxon>
        <taxon>Mucoromycotina</taxon>
        <taxon>Mucoromycetes</taxon>
        <taxon>Mucorales</taxon>
        <taxon>Mucorineae</taxon>
        <taxon>Mucoraceae</taxon>
        <taxon>Apophysomyces</taxon>
    </lineage>
</organism>
<dbReference type="GO" id="GO:0010181">
    <property type="term" value="F:FMN binding"/>
    <property type="evidence" value="ECO:0007669"/>
    <property type="project" value="InterPro"/>
</dbReference>
<accession>A0A8H7ERH9</accession>
<keyword evidence="2 6" id="KW-0285">Flavoprotein</keyword>
<dbReference type="FunFam" id="3.90.700.10:FF:000007">
    <property type="entry name" value="NADH-dependent fumarate reductase"/>
    <property type="match status" value="1"/>
</dbReference>
<keyword evidence="4 6" id="KW-0560">Oxidoreductase</keyword>
<dbReference type="SUPFAM" id="SSF51905">
    <property type="entry name" value="FAD/NAD(P)-binding domain"/>
    <property type="match status" value="1"/>
</dbReference>
<comment type="function">
    <text evidence="6">Irreversibly catalyzes the reduction of fumarate to succinate.</text>
</comment>
<comment type="catalytic activity">
    <reaction evidence="5 6">
        <text>succinate + NAD(+) = fumarate + NADH + H(+)</text>
        <dbReference type="Rhea" id="RHEA:18281"/>
        <dbReference type="ChEBI" id="CHEBI:15378"/>
        <dbReference type="ChEBI" id="CHEBI:29806"/>
        <dbReference type="ChEBI" id="CHEBI:30031"/>
        <dbReference type="ChEBI" id="CHEBI:57540"/>
        <dbReference type="ChEBI" id="CHEBI:57945"/>
        <dbReference type="EC" id="1.3.1.6"/>
    </reaction>
</comment>
<dbReference type="InterPro" id="IPR036188">
    <property type="entry name" value="FAD/NAD-bd_sf"/>
</dbReference>
<name>A0A8H7ERH9_9FUNG</name>
<gene>
    <name evidence="8" type="ORF">EC973_007644</name>
</gene>
<evidence type="ECO:0000259" key="7">
    <source>
        <dbReference type="Pfam" id="PF00890"/>
    </source>
</evidence>
<dbReference type="AlphaFoldDB" id="A0A8H7ERH9"/>
<dbReference type="PANTHER" id="PTHR43400:SF7">
    <property type="entry name" value="FAD-DEPENDENT OXIDOREDUCTASE 2 FAD BINDING DOMAIN-CONTAINING PROTEIN"/>
    <property type="match status" value="1"/>
</dbReference>
<evidence type="ECO:0000256" key="1">
    <source>
        <dbReference type="ARBA" id="ARBA00008040"/>
    </source>
</evidence>
<dbReference type="InterPro" id="IPR003953">
    <property type="entry name" value="FAD-dep_OxRdtase_2_FAD-bd"/>
</dbReference>
<proteinExistence type="inferred from homology"/>
<evidence type="ECO:0000256" key="3">
    <source>
        <dbReference type="ARBA" id="ARBA00022827"/>
    </source>
</evidence>
<keyword evidence="3 6" id="KW-0274">FAD</keyword>
<evidence type="ECO:0000256" key="2">
    <source>
        <dbReference type="ARBA" id="ARBA00022630"/>
    </source>
</evidence>
<reference evidence="8" key="1">
    <citation type="submission" date="2020-01" db="EMBL/GenBank/DDBJ databases">
        <title>Genome Sequencing of Three Apophysomyces-Like Fungal Strains Confirms a Novel Fungal Genus in the Mucoromycota with divergent Burkholderia-like Endosymbiotic Bacteria.</title>
        <authorList>
            <person name="Stajich J.E."/>
            <person name="Macias A.M."/>
            <person name="Carter-House D."/>
            <person name="Lovett B."/>
            <person name="Kasson L.R."/>
            <person name="Berry K."/>
            <person name="Grigoriev I."/>
            <person name="Chang Y."/>
            <person name="Spatafora J."/>
            <person name="Kasson M.T."/>
        </authorList>
    </citation>
    <scope>NUCLEOTIDE SEQUENCE</scope>
    <source>
        <strain evidence="8">NRRL A-21654</strain>
    </source>
</reference>
<comment type="cofactor">
    <cofactor evidence="6">
        <name>FAD</name>
        <dbReference type="ChEBI" id="CHEBI:57692"/>
    </cofactor>
    <text evidence="6">Binds 1 FAD per monomer.</text>
</comment>
<evidence type="ECO:0000256" key="6">
    <source>
        <dbReference type="RuleBase" id="RU366062"/>
    </source>
</evidence>
<dbReference type="NCBIfam" id="TIGR01813">
    <property type="entry name" value="flavo_cyto_c"/>
    <property type="match status" value="1"/>
</dbReference>
<sequence>MSDKTVIVIGSGLAGLSAALEAHHHGAKVILIEKEKNIGGNSMKATSGINAVGESDTAEAFLQDTLSSGGGLSNVKLVTKLVQESNDALKWLQEQDTTDSLQLSLVSQCGGHSNPRTHRCPPSNGAPVPVGWKLIDTLKKRILQEKIDILTETRVSELMLESKRVVGVRIARSSSDGTSKSEEVRADAVILASGGFGGQTQNETFIEKYAPQLVHLATTNGPWADGSGIQLGLAIGATTVDMEQVQIHPTGFVDPNQPELNTKFLAPEALRGYGAILMDTQGHRFANELARRDELTDIIFKHTKEVPMDPPNSVFLVMTEEAVENFGRPTLEFYAKKGFFKKYQGITAVAKSLHIDQSQLESEWSAYDEYSDGQVDPFGKIRFPCKLLSNKDSGCYWIAIITPCVHYTMGGLQIDTDAAVQANGKPIPGLYAAGEVTGGVHGRNRLAGNSLLECVVFGRTAGRNAALHKSTSIQ</sequence>
<dbReference type="EMBL" id="JABAYA010000059">
    <property type="protein sequence ID" value="KAF7727335.1"/>
    <property type="molecule type" value="Genomic_DNA"/>
</dbReference>
<feature type="domain" description="FAD-dependent oxidoreductase 2 FAD-binding" evidence="7">
    <location>
        <begin position="6"/>
        <end position="451"/>
    </location>
</feature>
<evidence type="ECO:0000256" key="5">
    <source>
        <dbReference type="ARBA" id="ARBA00050832"/>
    </source>
</evidence>